<evidence type="ECO:0000313" key="3">
    <source>
        <dbReference type="EMBL" id="UJO15019.1"/>
    </source>
</evidence>
<feature type="transmembrane region" description="Helical" evidence="1">
    <location>
        <begin position="311"/>
        <end position="327"/>
    </location>
</feature>
<evidence type="ECO:0000259" key="2">
    <source>
        <dbReference type="Pfam" id="PF20237"/>
    </source>
</evidence>
<dbReference type="InterPro" id="IPR046529">
    <property type="entry name" value="DUF6594"/>
</dbReference>
<dbReference type="RefSeq" id="XP_047759385.1">
    <property type="nucleotide sequence ID" value="XM_047907405.1"/>
</dbReference>
<reference evidence="3" key="2">
    <citation type="journal article" date="2022" name="Microb. Genom.">
        <title>A chromosome-scale genome assembly of the tomato pathogen Cladosporium fulvum reveals a compartmentalized genome architecture and the presence of a dispensable chromosome.</title>
        <authorList>
            <person name="Zaccaron A.Z."/>
            <person name="Chen L.H."/>
            <person name="Samaras A."/>
            <person name="Stergiopoulos I."/>
        </authorList>
    </citation>
    <scope>NUCLEOTIDE SEQUENCE</scope>
    <source>
        <strain evidence="3">Race5_Kim</strain>
    </source>
</reference>
<accession>A0A9Q8LCU2</accession>
<feature type="domain" description="DUF6594" evidence="2">
    <location>
        <begin position="311"/>
        <end position="375"/>
    </location>
</feature>
<proteinExistence type="predicted"/>
<dbReference type="GeneID" id="71988135"/>
<keyword evidence="1" id="KW-0812">Transmembrane</keyword>
<reference evidence="3" key="1">
    <citation type="submission" date="2021-12" db="EMBL/GenBank/DDBJ databases">
        <authorList>
            <person name="Zaccaron A."/>
            <person name="Stergiopoulos I."/>
        </authorList>
    </citation>
    <scope>NUCLEOTIDE SEQUENCE</scope>
    <source>
        <strain evidence="3">Race5_Kim</strain>
    </source>
</reference>
<keyword evidence="1" id="KW-0472">Membrane</keyword>
<name>A0A9Q8LCU2_PASFU</name>
<dbReference type="Pfam" id="PF20237">
    <property type="entry name" value="DUF6594"/>
    <property type="match status" value="1"/>
</dbReference>
<dbReference type="Proteomes" id="UP000756132">
    <property type="component" value="Chromosome 3"/>
</dbReference>
<sequence>MLGVLFSKSNAKPVYPGAYTGGPARASTFNSQQAFEDKIEALPAPLSLAVPAIATIPAKAKVRPNDVEAQQAGFRPANVSPSVPGAVPLNAAAKQDVKTSTAAIPVITITGDDSASDSTTVVPDSVSVGDVEEKESYDFLVNDGRWHHKPHVYEYNKASARLLQTAKPNLFGTICQKDRSRPKKCVLNVATMQAIVIRTYQREIVEAGREMTDGKTSVLLPQLLHKYCDALRDMDYMQEKAANGFEDDPFLLMTSKQMEKDLMEDYGLVPDFVDPRGDLPTAHDSADPRLPGIGRTDRLHRAQLENKYHKLYSVLGGGLALIIPMVIMRLEPGKVSCLVTTCGCVAIFSLAIAFRSDMRPNEILAVTAAYTAVLVVFVGTTT</sequence>
<feature type="transmembrane region" description="Helical" evidence="1">
    <location>
        <begin position="363"/>
        <end position="380"/>
    </location>
</feature>
<dbReference type="KEGG" id="ffu:CLAFUR5_08257"/>
<keyword evidence="4" id="KW-1185">Reference proteome</keyword>
<evidence type="ECO:0000256" key="1">
    <source>
        <dbReference type="SAM" id="Phobius"/>
    </source>
</evidence>
<dbReference type="AlphaFoldDB" id="A0A9Q8LCU2"/>
<gene>
    <name evidence="3" type="ORF">CLAFUR5_08257</name>
</gene>
<organism evidence="3 4">
    <name type="scientific">Passalora fulva</name>
    <name type="common">Tomato leaf mold</name>
    <name type="synonym">Cladosporium fulvum</name>
    <dbReference type="NCBI Taxonomy" id="5499"/>
    <lineage>
        <taxon>Eukaryota</taxon>
        <taxon>Fungi</taxon>
        <taxon>Dikarya</taxon>
        <taxon>Ascomycota</taxon>
        <taxon>Pezizomycotina</taxon>
        <taxon>Dothideomycetes</taxon>
        <taxon>Dothideomycetidae</taxon>
        <taxon>Mycosphaerellales</taxon>
        <taxon>Mycosphaerellaceae</taxon>
        <taxon>Fulvia</taxon>
    </lineage>
</organism>
<keyword evidence="1" id="KW-1133">Transmembrane helix</keyword>
<feature type="transmembrane region" description="Helical" evidence="1">
    <location>
        <begin position="333"/>
        <end position="354"/>
    </location>
</feature>
<dbReference type="EMBL" id="CP090165">
    <property type="protein sequence ID" value="UJO15019.1"/>
    <property type="molecule type" value="Genomic_DNA"/>
</dbReference>
<protein>
    <recommendedName>
        <fullName evidence="2">DUF6594 domain-containing protein</fullName>
    </recommendedName>
</protein>
<evidence type="ECO:0000313" key="4">
    <source>
        <dbReference type="Proteomes" id="UP000756132"/>
    </source>
</evidence>
<dbReference type="OrthoDB" id="3546297at2759"/>